<evidence type="ECO:0000256" key="12">
    <source>
        <dbReference type="ARBA" id="ARBA00022801"/>
    </source>
</evidence>
<dbReference type="PROSITE" id="PS50142">
    <property type="entry name" value="RNASE_3_2"/>
    <property type="match status" value="1"/>
</dbReference>
<comment type="subunit">
    <text evidence="4 15">Homodimer.</text>
</comment>
<comment type="cofactor">
    <cofactor evidence="15">
        <name>Mg(2+)</name>
        <dbReference type="ChEBI" id="CHEBI:18420"/>
    </cofactor>
</comment>
<feature type="binding site" evidence="15">
    <location>
        <position position="116"/>
    </location>
    <ligand>
        <name>Mg(2+)</name>
        <dbReference type="ChEBI" id="CHEBI:18420"/>
    </ligand>
</feature>
<dbReference type="InterPro" id="IPR000999">
    <property type="entry name" value="RNase_III_dom"/>
</dbReference>
<dbReference type="PANTHER" id="PTHR11207">
    <property type="entry name" value="RIBONUCLEASE III"/>
    <property type="match status" value="1"/>
</dbReference>
<dbReference type="Pfam" id="PF14622">
    <property type="entry name" value="Ribonucleas_3_3"/>
    <property type="match status" value="1"/>
</dbReference>
<keyword evidence="18" id="KW-0614">Plasmid</keyword>
<evidence type="ECO:0000313" key="19">
    <source>
        <dbReference type="Proteomes" id="UP000681343"/>
    </source>
</evidence>
<dbReference type="GO" id="GO:0006397">
    <property type="term" value="P:mRNA processing"/>
    <property type="evidence" value="ECO:0007669"/>
    <property type="project" value="UniProtKB-UniRule"/>
</dbReference>
<dbReference type="SMART" id="SM00535">
    <property type="entry name" value="RIBOc"/>
    <property type="match status" value="1"/>
</dbReference>
<keyword evidence="10 15" id="KW-0479">Metal-binding</keyword>
<evidence type="ECO:0000259" key="16">
    <source>
        <dbReference type="PROSITE" id="PS50137"/>
    </source>
</evidence>
<keyword evidence="6 15" id="KW-0698">rRNA processing</keyword>
<feature type="active site" evidence="15">
    <location>
        <position position="47"/>
    </location>
</feature>
<comment type="function">
    <text evidence="15">Digests double-stranded RNA. Involved in the processing of primary rRNA transcript to yield the immediate precursors to the large and small rRNAs (23S and 16S). Processes some mRNAs, and tRNAs when they are encoded in the rRNA operon. Processes pre-crRNA and tracrRNA of type II CRISPR loci if present in the organism.</text>
</comment>
<dbReference type="GO" id="GO:0042802">
    <property type="term" value="F:identical protein binding"/>
    <property type="evidence" value="ECO:0007669"/>
    <property type="project" value="UniProtKB-ARBA"/>
</dbReference>
<dbReference type="NCBIfam" id="TIGR02191">
    <property type="entry name" value="RNaseIII"/>
    <property type="match status" value="1"/>
</dbReference>
<keyword evidence="13 15" id="KW-0460">Magnesium</keyword>
<evidence type="ECO:0000256" key="4">
    <source>
        <dbReference type="ARBA" id="ARBA00011738"/>
    </source>
</evidence>
<dbReference type="CDD" id="cd00593">
    <property type="entry name" value="RIBOc"/>
    <property type="match status" value="1"/>
</dbReference>
<dbReference type="Gene3D" id="3.30.160.20">
    <property type="match status" value="1"/>
</dbReference>
<sequence length="227" mass="24828">MFTLEEKLGYAFKNKALLENALQHSSYANEHRGGGMRSNERLEFLGDAVLGVVTADYLFRKHPDLPEGDLTRLRAALVCEDSLHEVAQSLELGRHLKLGRGEEQGGGRRRPSILADATESVFAAVYLDGGMEAASELIHRVLLDKGREEAVEERRRDFKTELQELVQRKSGSTLGYRLVGSTGPDHAKVFEAAVLLNGEVFSTGTGHSKKEAEQAAAGAALEKLQQA</sequence>
<evidence type="ECO:0000256" key="15">
    <source>
        <dbReference type="HAMAP-Rule" id="MF_00104"/>
    </source>
</evidence>
<dbReference type="PROSITE" id="PS50137">
    <property type="entry name" value="DS_RBD"/>
    <property type="match status" value="1"/>
</dbReference>
<feature type="domain" description="DRBM" evidence="16">
    <location>
        <begin position="157"/>
        <end position="226"/>
    </location>
</feature>
<keyword evidence="9 15" id="KW-0540">Nuclease</keyword>
<keyword evidence="19" id="KW-1185">Reference proteome</keyword>
<dbReference type="InterPro" id="IPR011907">
    <property type="entry name" value="RNase_III"/>
</dbReference>
<dbReference type="AlphaFoldDB" id="A0A810Q5M6"/>
<dbReference type="SMART" id="SM00358">
    <property type="entry name" value="DSRM"/>
    <property type="match status" value="1"/>
</dbReference>
<dbReference type="FunFam" id="3.30.160.20:FF:000003">
    <property type="entry name" value="Ribonuclease 3"/>
    <property type="match status" value="1"/>
</dbReference>
<feature type="active site" evidence="15">
    <location>
        <position position="119"/>
    </location>
</feature>
<dbReference type="GO" id="GO:0008033">
    <property type="term" value="P:tRNA processing"/>
    <property type="evidence" value="ECO:0007669"/>
    <property type="project" value="UniProtKB-KW"/>
</dbReference>
<dbReference type="Proteomes" id="UP000681343">
    <property type="component" value="Plasmid pMM35_01"/>
</dbReference>
<evidence type="ECO:0000256" key="13">
    <source>
        <dbReference type="ARBA" id="ARBA00022842"/>
    </source>
</evidence>
<dbReference type="CDD" id="cd10845">
    <property type="entry name" value="DSRM_RNAse_III_family"/>
    <property type="match status" value="1"/>
</dbReference>
<feature type="domain" description="RNase III" evidence="17">
    <location>
        <begin position="1"/>
        <end position="130"/>
    </location>
</feature>
<dbReference type="SUPFAM" id="SSF54768">
    <property type="entry name" value="dsRNA-binding domain-like"/>
    <property type="match status" value="1"/>
</dbReference>
<dbReference type="RefSeq" id="WP_212821795.1">
    <property type="nucleotide sequence ID" value="NZ_AP023416.1"/>
</dbReference>
<dbReference type="FunFam" id="1.10.1520.10:FF:000001">
    <property type="entry name" value="Ribonuclease 3"/>
    <property type="match status" value="1"/>
</dbReference>
<comment type="similarity">
    <text evidence="3">Belongs to the ribonuclease III family.</text>
</comment>
<evidence type="ECO:0000259" key="17">
    <source>
        <dbReference type="PROSITE" id="PS50142"/>
    </source>
</evidence>
<evidence type="ECO:0000256" key="14">
    <source>
        <dbReference type="ARBA" id="ARBA00022884"/>
    </source>
</evidence>
<dbReference type="HAMAP" id="MF_00104">
    <property type="entry name" value="RNase_III"/>
    <property type="match status" value="1"/>
</dbReference>
<dbReference type="EC" id="3.1.26.3" evidence="15"/>
<keyword evidence="5 15" id="KW-0963">Cytoplasm</keyword>
<keyword evidence="8 15" id="KW-0819">tRNA processing</keyword>
<evidence type="ECO:0000256" key="2">
    <source>
        <dbReference type="ARBA" id="ARBA00004496"/>
    </source>
</evidence>
<feature type="binding site" evidence="15">
    <location>
        <position position="43"/>
    </location>
    <ligand>
        <name>Mg(2+)</name>
        <dbReference type="ChEBI" id="CHEBI:18420"/>
    </ligand>
</feature>
<evidence type="ECO:0000256" key="3">
    <source>
        <dbReference type="ARBA" id="ARBA00010183"/>
    </source>
</evidence>
<keyword evidence="12 15" id="KW-0378">Hydrolase</keyword>
<dbReference type="PROSITE" id="PS00517">
    <property type="entry name" value="RNASE_3_1"/>
    <property type="match status" value="1"/>
</dbReference>
<accession>A0A810Q5M6</accession>
<dbReference type="GO" id="GO:0019843">
    <property type="term" value="F:rRNA binding"/>
    <property type="evidence" value="ECO:0007669"/>
    <property type="project" value="UniProtKB-KW"/>
</dbReference>
<dbReference type="KEGG" id="vfa:MM35RIKEN_21750"/>
<evidence type="ECO:0000256" key="11">
    <source>
        <dbReference type="ARBA" id="ARBA00022759"/>
    </source>
</evidence>
<dbReference type="GO" id="GO:0003725">
    <property type="term" value="F:double-stranded RNA binding"/>
    <property type="evidence" value="ECO:0007669"/>
    <property type="project" value="TreeGrafter"/>
</dbReference>
<keyword evidence="11 15" id="KW-0255">Endonuclease</keyword>
<organism evidence="18 19">
    <name type="scientific">Vescimonas fastidiosa</name>
    <dbReference type="NCBI Taxonomy" id="2714353"/>
    <lineage>
        <taxon>Bacteria</taxon>
        <taxon>Bacillati</taxon>
        <taxon>Bacillota</taxon>
        <taxon>Clostridia</taxon>
        <taxon>Eubacteriales</taxon>
        <taxon>Oscillospiraceae</taxon>
        <taxon>Vescimonas</taxon>
    </lineage>
</organism>
<evidence type="ECO:0000256" key="5">
    <source>
        <dbReference type="ARBA" id="ARBA00022490"/>
    </source>
</evidence>
<keyword evidence="14 15" id="KW-0694">RNA-binding</keyword>
<evidence type="ECO:0000256" key="10">
    <source>
        <dbReference type="ARBA" id="ARBA00022723"/>
    </source>
</evidence>
<protein>
    <recommendedName>
        <fullName evidence="15">Ribonuclease 3</fullName>
        <ecNumber evidence="15">3.1.26.3</ecNumber>
    </recommendedName>
    <alternativeName>
        <fullName evidence="15">Ribonuclease III</fullName>
        <shortName evidence="15">RNase III</shortName>
    </alternativeName>
</protein>
<geneLocation type="plasmid" evidence="18 19">
    <name>pMM35_01</name>
</geneLocation>
<keyword evidence="7 15" id="KW-0507">mRNA processing</keyword>
<dbReference type="SUPFAM" id="SSF69065">
    <property type="entry name" value="RNase III domain-like"/>
    <property type="match status" value="1"/>
</dbReference>
<dbReference type="GO" id="GO:0010468">
    <property type="term" value="P:regulation of gene expression"/>
    <property type="evidence" value="ECO:0007669"/>
    <property type="project" value="TreeGrafter"/>
</dbReference>
<evidence type="ECO:0000256" key="7">
    <source>
        <dbReference type="ARBA" id="ARBA00022664"/>
    </source>
</evidence>
<evidence type="ECO:0000256" key="1">
    <source>
        <dbReference type="ARBA" id="ARBA00000109"/>
    </source>
</evidence>
<dbReference type="GO" id="GO:0046872">
    <property type="term" value="F:metal ion binding"/>
    <property type="evidence" value="ECO:0007669"/>
    <property type="project" value="UniProtKB-KW"/>
</dbReference>
<name>A0A810Q5M6_9FIRM</name>
<reference evidence="18" key="1">
    <citation type="submission" date="2020-09" db="EMBL/GenBank/DDBJ databases">
        <title>New species isolated from human feces.</title>
        <authorList>
            <person name="Kitahara M."/>
            <person name="Shigeno Y."/>
            <person name="Shime M."/>
            <person name="Matsumoto Y."/>
            <person name="Nakamura S."/>
            <person name="Motooka D."/>
            <person name="Fukuoka S."/>
            <person name="Nishikawa H."/>
            <person name="Benno Y."/>
        </authorList>
    </citation>
    <scope>NUCLEOTIDE SEQUENCE</scope>
    <source>
        <strain evidence="18">MM35</strain>
        <plasmid evidence="18">pMM35_01</plasmid>
    </source>
</reference>
<evidence type="ECO:0000313" key="18">
    <source>
        <dbReference type="EMBL" id="BCK79983.1"/>
    </source>
</evidence>
<dbReference type="EMBL" id="AP023416">
    <property type="protein sequence ID" value="BCK79983.1"/>
    <property type="molecule type" value="Genomic_DNA"/>
</dbReference>
<evidence type="ECO:0000256" key="8">
    <source>
        <dbReference type="ARBA" id="ARBA00022694"/>
    </source>
</evidence>
<proteinExistence type="inferred from homology"/>
<dbReference type="GO" id="GO:0005737">
    <property type="term" value="C:cytoplasm"/>
    <property type="evidence" value="ECO:0007669"/>
    <property type="project" value="UniProtKB-SubCell"/>
</dbReference>
<evidence type="ECO:0000256" key="9">
    <source>
        <dbReference type="ARBA" id="ARBA00022722"/>
    </source>
</evidence>
<comment type="subcellular location">
    <subcellularLocation>
        <location evidence="2 15">Cytoplasm</location>
    </subcellularLocation>
</comment>
<keyword evidence="15" id="KW-0699">rRNA-binding</keyword>
<dbReference type="PANTHER" id="PTHR11207:SF0">
    <property type="entry name" value="RIBONUCLEASE 3"/>
    <property type="match status" value="1"/>
</dbReference>
<comment type="catalytic activity">
    <reaction evidence="1 15">
        <text>Endonucleolytic cleavage to 5'-phosphomonoester.</text>
        <dbReference type="EC" id="3.1.26.3"/>
    </reaction>
</comment>
<dbReference type="Pfam" id="PF00035">
    <property type="entry name" value="dsrm"/>
    <property type="match status" value="1"/>
</dbReference>
<gene>
    <name evidence="15 18" type="primary">rnc</name>
    <name evidence="18" type="ORF">MM35RIKEN_21750</name>
</gene>
<dbReference type="GO" id="GO:0004525">
    <property type="term" value="F:ribonuclease III activity"/>
    <property type="evidence" value="ECO:0007669"/>
    <property type="project" value="UniProtKB-UniRule"/>
</dbReference>
<evidence type="ECO:0000256" key="6">
    <source>
        <dbReference type="ARBA" id="ARBA00022552"/>
    </source>
</evidence>
<feature type="binding site" evidence="15">
    <location>
        <position position="119"/>
    </location>
    <ligand>
        <name>Mg(2+)</name>
        <dbReference type="ChEBI" id="CHEBI:18420"/>
    </ligand>
</feature>
<dbReference type="Gene3D" id="1.10.1520.10">
    <property type="entry name" value="Ribonuclease III domain"/>
    <property type="match status" value="1"/>
</dbReference>
<dbReference type="InterPro" id="IPR036389">
    <property type="entry name" value="RNase_III_sf"/>
</dbReference>
<dbReference type="GO" id="GO:0006364">
    <property type="term" value="P:rRNA processing"/>
    <property type="evidence" value="ECO:0007669"/>
    <property type="project" value="UniProtKB-UniRule"/>
</dbReference>
<dbReference type="InterPro" id="IPR014720">
    <property type="entry name" value="dsRBD_dom"/>
</dbReference>